<evidence type="ECO:0000259" key="2">
    <source>
        <dbReference type="PROSITE" id="PS50943"/>
    </source>
</evidence>
<dbReference type="PROSITE" id="PS51332">
    <property type="entry name" value="B12_BINDING"/>
    <property type="match status" value="1"/>
</dbReference>
<protein>
    <submittedName>
        <fullName evidence="4">Helix-turn-helix domain-containing protein</fullName>
    </submittedName>
</protein>
<comment type="caution">
    <text evidence="4">The sequence shown here is derived from an EMBL/GenBank/DDBJ whole genome shotgun (WGS) entry which is preliminary data.</text>
</comment>
<dbReference type="RefSeq" id="WP_051593195.1">
    <property type="nucleotide sequence ID" value="NZ_JAAZWO010000001.1"/>
</dbReference>
<dbReference type="InterPro" id="IPR036594">
    <property type="entry name" value="Meth_synthase_dom"/>
</dbReference>
<dbReference type="SUPFAM" id="SSF47413">
    <property type="entry name" value="lambda repressor-like DNA-binding domains"/>
    <property type="match status" value="1"/>
</dbReference>
<dbReference type="Pfam" id="PF12844">
    <property type="entry name" value="HTH_19"/>
    <property type="match status" value="1"/>
</dbReference>
<dbReference type="Proteomes" id="UP000563151">
    <property type="component" value="Unassembled WGS sequence"/>
</dbReference>
<dbReference type="AlphaFoldDB" id="A0A923IYV5"/>
<proteinExistence type="predicted"/>
<keyword evidence="5" id="KW-1185">Reference proteome</keyword>
<gene>
    <name evidence="4" type="ORF">HGG79_00710</name>
</gene>
<evidence type="ECO:0000259" key="3">
    <source>
        <dbReference type="PROSITE" id="PS51332"/>
    </source>
</evidence>
<dbReference type="Gene3D" id="1.10.260.40">
    <property type="entry name" value="lambda repressor-like DNA-binding domains"/>
    <property type="match status" value="1"/>
</dbReference>
<evidence type="ECO:0000313" key="4">
    <source>
        <dbReference type="EMBL" id="MBC2396297.1"/>
    </source>
</evidence>
<dbReference type="SMART" id="SM00530">
    <property type="entry name" value="HTH_XRE"/>
    <property type="match status" value="1"/>
</dbReference>
<dbReference type="GO" id="GO:0003677">
    <property type="term" value="F:DNA binding"/>
    <property type="evidence" value="ECO:0007669"/>
    <property type="project" value="UniProtKB-KW"/>
</dbReference>
<dbReference type="InterPro" id="IPR010982">
    <property type="entry name" value="Lambda_DNA-bd_dom_sf"/>
</dbReference>
<dbReference type="InterPro" id="IPR006158">
    <property type="entry name" value="Cobalamin-bd"/>
</dbReference>
<dbReference type="CDD" id="cd00093">
    <property type="entry name" value="HTH_XRE"/>
    <property type="match status" value="1"/>
</dbReference>
<feature type="domain" description="HTH cro/C1-type" evidence="2">
    <location>
        <begin position="8"/>
        <end position="62"/>
    </location>
</feature>
<dbReference type="InterPro" id="IPR003759">
    <property type="entry name" value="Cbl-bd_cap"/>
</dbReference>
<dbReference type="InterPro" id="IPR001387">
    <property type="entry name" value="Cro/C1-type_HTH"/>
</dbReference>
<dbReference type="PANTHER" id="PTHR46558">
    <property type="entry name" value="TRACRIPTIONAL REGULATORY PROTEIN-RELATED-RELATED"/>
    <property type="match status" value="1"/>
</dbReference>
<evidence type="ECO:0000313" key="5">
    <source>
        <dbReference type="Proteomes" id="UP000563151"/>
    </source>
</evidence>
<reference evidence="4 5" key="1">
    <citation type="submission" date="2020-04" db="EMBL/GenBank/DDBJ databases">
        <title>Genomic insights into acetone-butanol-ethanol (ABE) fermentation by sequencing solventogenic clostridia strains.</title>
        <authorList>
            <person name="Brown S."/>
        </authorList>
    </citation>
    <scope>NUCLEOTIDE SEQUENCE [LARGE SCALE GENOMIC DNA]</scope>
    <source>
        <strain evidence="4 5">DJ011</strain>
    </source>
</reference>
<name>A0A923IYV5_CLOTT</name>
<dbReference type="Pfam" id="PF02607">
    <property type="entry name" value="B12-binding_2"/>
    <property type="match status" value="1"/>
</dbReference>
<dbReference type="SUPFAM" id="SSF52242">
    <property type="entry name" value="Cobalamin (vitamin B12)-binding domain"/>
    <property type="match status" value="1"/>
</dbReference>
<organism evidence="4 5">
    <name type="scientific">Clostridium tetanomorphum</name>
    <dbReference type="NCBI Taxonomy" id="1553"/>
    <lineage>
        <taxon>Bacteria</taxon>
        <taxon>Bacillati</taxon>
        <taxon>Bacillota</taxon>
        <taxon>Clostridia</taxon>
        <taxon>Eubacteriales</taxon>
        <taxon>Clostridiaceae</taxon>
        <taxon>Clostridium</taxon>
    </lineage>
</organism>
<keyword evidence="1" id="KW-0238">DNA-binding</keyword>
<feature type="domain" description="B12-binding" evidence="3">
    <location>
        <begin position="179"/>
        <end position="303"/>
    </location>
</feature>
<evidence type="ECO:0000256" key="1">
    <source>
        <dbReference type="ARBA" id="ARBA00023125"/>
    </source>
</evidence>
<dbReference type="InterPro" id="IPR036724">
    <property type="entry name" value="Cobalamin-bd_sf"/>
</dbReference>
<dbReference type="GO" id="GO:0031419">
    <property type="term" value="F:cobalamin binding"/>
    <property type="evidence" value="ECO:0007669"/>
    <property type="project" value="InterPro"/>
</dbReference>
<dbReference type="EMBL" id="JAAZWO010000001">
    <property type="protein sequence ID" value="MBC2396297.1"/>
    <property type="molecule type" value="Genomic_DNA"/>
</dbReference>
<dbReference type="PANTHER" id="PTHR46558:SF11">
    <property type="entry name" value="HTH-TYPE TRANSCRIPTIONAL REGULATOR XRE"/>
    <property type="match status" value="1"/>
</dbReference>
<sequence>MNKFSHRIKELRKEKGLRQKDIAMSLNLAQTTIANYEQGTRFPDEEMLKKISNYFQVSADYLLGITDVKSSFAYKYEEKSKGFFHDKVDELIDMIKRTYINLILDGNKHMASELIIEAISKGASLKKIYKDVFEYNFKVIGHMWEKGQIDIAEEHYFTMCTQQIMAQLYENIYSKSKRGHSIVLLTVGGEIHNMGIRIVTDFLEMEGYSTYFLGSNVPTHSVINSIKLYKAEILALSVTMDYNIDSLINLIHAVKNEKSVKDTKIIAGGQPFNLNKNLWKEVGADGYSENAEQAVTIVNSFFK</sequence>
<dbReference type="Pfam" id="PF02310">
    <property type="entry name" value="B12-binding"/>
    <property type="match status" value="1"/>
</dbReference>
<dbReference type="GO" id="GO:0046872">
    <property type="term" value="F:metal ion binding"/>
    <property type="evidence" value="ECO:0007669"/>
    <property type="project" value="InterPro"/>
</dbReference>
<accession>A0A923IYV5</accession>
<dbReference type="Gene3D" id="1.10.1240.10">
    <property type="entry name" value="Methionine synthase domain"/>
    <property type="match status" value="1"/>
</dbReference>
<dbReference type="PROSITE" id="PS50943">
    <property type="entry name" value="HTH_CROC1"/>
    <property type="match status" value="1"/>
</dbReference>
<dbReference type="Gene3D" id="3.40.50.280">
    <property type="entry name" value="Cobalamin-binding domain"/>
    <property type="match status" value="1"/>
</dbReference>